<dbReference type="GO" id="GO:0015128">
    <property type="term" value="F:gluconate transmembrane transporter activity"/>
    <property type="evidence" value="ECO:0007669"/>
    <property type="project" value="InterPro"/>
</dbReference>
<organism evidence="1 2">
    <name type="scientific">Peribacillus castrilensis</name>
    <dbReference type="NCBI Taxonomy" id="2897690"/>
    <lineage>
        <taxon>Bacteria</taxon>
        <taxon>Bacillati</taxon>
        <taxon>Bacillota</taxon>
        <taxon>Bacilli</taxon>
        <taxon>Bacillales</taxon>
        <taxon>Bacillaceae</taxon>
        <taxon>Peribacillus</taxon>
    </lineage>
</organism>
<evidence type="ECO:0000313" key="1">
    <source>
        <dbReference type="EMBL" id="MEC0271592.1"/>
    </source>
</evidence>
<reference evidence="1 2" key="1">
    <citation type="submission" date="2023-03" db="EMBL/GenBank/DDBJ databases">
        <title>Bacillus Genome Sequencing.</title>
        <authorList>
            <person name="Dunlap C."/>
        </authorList>
    </citation>
    <scope>NUCLEOTIDE SEQUENCE [LARGE SCALE GENOMIC DNA]</scope>
    <source>
        <strain evidence="1 2">B-41290</strain>
    </source>
</reference>
<dbReference type="Pfam" id="PF02447">
    <property type="entry name" value="GntP_permease"/>
    <property type="match status" value="1"/>
</dbReference>
<sequence length="89" mass="9947">MKDSTWNDWIDSLENRSLCLMVSFFTLGCSRGFNKGEQNQFISAAFIILIIGEGGAFKNVWQGLMNEAVASLATSFDIVGLARYSHDKY</sequence>
<protein>
    <submittedName>
        <fullName evidence="1">Uncharacterized protein</fullName>
    </submittedName>
</protein>
<accession>A0AAW9N863</accession>
<dbReference type="EMBL" id="JARNBH010000002">
    <property type="protein sequence ID" value="MEC0271592.1"/>
    <property type="molecule type" value="Genomic_DNA"/>
</dbReference>
<dbReference type="Proteomes" id="UP001307168">
    <property type="component" value="Unassembled WGS sequence"/>
</dbReference>
<name>A0AAW9N863_9BACI</name>
<dbReference type="RefSeq" id="WP_162604433.1">
    <property type="nucleotide sequence ID" value="NZ_JARNBH010000002.1"/>
</dbReference>
<proteinExistence type="predicted"/>
<dbReference type="PROSITE" id="PS51257">
    <property type="entry name" value="PROKAR_LIPOPROTEIN"/>
    <property type="match status" value="1"/>
</dbReference>
<evidence type="ECO:0000313" key="2">
    <source>
        <dbReference type="Proteomes" id="UP001307168"/>
    </source>
</evidence>
<dbReference type="AlphaFoldDB" id="A0AAW9N863"/>
<comment type="caution">
    <text evidence="1">The sequence shown here is derived from an EMBL/GenBank/DDBJ whole genome shotgun (WGS) entry which is preliminary data.</text>
</comment>
<keyword evidence="2" id="KW-1185">Reference proteome</keyword>
<gene>
    <name evidence="1" type="ORF">P4706_00670</name>
</gene>
<dbReference type="InterPro" id="IPR003474">
    <property type="entry name" value="Glcn_transporter"/>
</dbReference>
<dbReference type="GO" id="GO:0016020">
    <property type="term" value="C:membrane"/>
    <property type="evidence" value="ECO:0007669"/>
    <property type="project" value="InterPro"/>
</dbReference>